<feature type="transmembrane region" description="Helical" evidence="5">
    <location>
        <begin position="132"/>
        <end position="150"/>
    </location>
</feature>
<evidence type="ECO:0000256" key="4">
    <source>
        <dbReference type="ARBA" id="ARBA00023136"/>
    </source>
</evidence>
<feature type="transmembrane region" description="Helical" evidence="5">
    <location>
        <begin position="68"/>
        <end position="93"/>
    </location>
</feature>
<dbReference type="RefSeq" id="WP_091472397.1">
    <property type="nucleotide sequence ID" value="NZ_FNFX01000005.1"/>
</dbReference>
<proteinExistence type="predicted"/>
<keyword evidence="8" id="KW-1185">Reference proteome</keyword>
<dbReference type="InterPro" id="IPR006977">
    <property type="entry name" value="Yip1_dom"/>
</dbReference>
<dbReference type="GO" id="GO:0016020">
    <property type="term" value="C:membrane"/>
    <property type="evidence" value="ECO:0007669"/>
    <property type="project" value="UniProtKB-SubCell"/>
</dbReference>
<evidence type="ECO:0000313" key="7">
    <source>
        <dbReference type="EMBL" id="SDK78396.1"/>
    </source>
</evidence>
<evidence type="ECO:0000259" key="6">
    <source>
        <dbReference type="Pfam" id="PF04893"/>
    </source>
</evidence>
<comment type="subcellular location">
    <subcellularLocation>
        <location evidence="1">Membrane</location>
        <topology evidence="1">Multi-pass membrane protein</topology>
    </subcellularLocation>
</comment>
<evidence type="ECO:0000313" key="8">
    <source>
        <dbReference type="Proteomes" id="UP000198629"/>
    </source>
</evidence>
<reference evidence="8" key="1">
    <citation type="submission" date="2016-10" db="EMBL/GenBank/DDBJ databases">
        <authorList>
            <person name="Varghese N."/>
            <person name="Submissions S."/>
        </authorList>
    </citation>
    <scope>NUCLEOTIDE SEQUENCE [LARGE SCALE GENOMIC DNA]</scope>
    <source>
        <strain evidence="8">CBMB127</strain>
    </source>
</reference>
<name>A0A1G9EQG1_9PROT</name>
<accession>A0A1G9EQG1</accession>
<organism evidence="7 8">
    <name type="scientific">Methylophilus rhizosphaerae</name>
    <dbReference type="NCBI Taxonomy" id="492660"/>
    <lineage>
        <taxon>Bacteria</taxon>
        <taxon>Pseudomonadati</taxon>
        <taxon>Pseudomonadota</taxon>
        <taxon>Betaproteobacteria</taxon>
        <taxon>Nitrosomonadales</taxon>
        <taxon>Methylophilaceae</taxon>
        <taxon>Methylophilus</taxon>
    </lineage>
</organism>
<dbReference type="EMBL" id="FNFX01000005">
    <property type="protein sequence ID" value="SDK78396.1"/>
    <property type="molecule type" value="Genomic_DNA"/>
</dbReference>
<dbReference type="Proteomes" id="UP000198629">
    <property type="component" value="Unassembled WGS sequence"/>
</dbReference>
<keyword evidence="3 5" id="KW-1133">Transmembrane helix</keyword>
<protein>
    <recommendedName>
        <fullName evidence="6">Yip1 domain-containing protein</fullName>
    </recommendedName>
</protein>
<feature type="transmembrane region" description="Helical" evidence="5">
    <location>
        <begin position="27"/>
        <end position="48"/>
    </location>
</feature>
<evidence type="ECO:0000256" key="5">
    <source>
        <dbReference type="SAM" id="Phobius"/>
    </source>
</evidence>
<keyword evidence="2 5" id="KW-0812">Transmembrane</keyword>
<keyword evidence="4 5" id="KW-0472">Membrane</keyword>
<feature type="transmembrane region" description="Helical" evidence="5">
    <location>
        <begin position="162"/>
        <end position="186"/>
    </location>
</feature>
<dbReference type="Pfam" id="PF04893">
    <property type="entry name" value="Yip1"/>
    <property type="match status" value="1"/>
</dbReference>
<dbReference type="OrthoDB" id="8526565at2"/>
<dbReference type="AlphaFoldDB" id="A0A1G9EQG1"/>
<evidence type="ECO:0000256" key="1">
    <source>
        <dbReference type="ARBA" id="ARBA00004141"/>
    </source>
</evidence>
<evidence type="ECO:0000256" key="2">
    <source>
        <dbReference type="ARBA" id="ARBA00022692"/>
    </source>
</evidence>
<gene>
    <name evidence="7" type="ORF">SAMN05192566_2397</name>
</gene>
<evidence type="ECO:0000256" key="3">
    <source>
        <dbReference type="ARBA" id="ARBA00022989"/>
    </source>
</evidence>
<feature type="domain" description="Yip1" evidence="6">
    <location>
        <begin position="12"/>
        <end position="176"/>
    </location>
</feature>
<sequence>MNPIRLFYYVTPRSTEAKLLTAEKPSALRLLLFYVLPLSLIPCLMMYFRLYHNYPKLFMDNLPGNRLLIISAELLFLQVGVILIMAWITQNLAEMVNVKPGFRDSLLMMSIATTPLWLTSFFYLVPSLSFNVVIHGVAVLISIALVYRGVKYIFGIRERGAVGSLTLAIVCTAGLGFAVILIGSLISWEAIEQLQFTVKKTF</sequence>
<feature type="transmembrane region" description="Helical" evidence="5">
    <location>
        <begin position="105"/>
        <end position="126"/>
    </location>
</feature>